<dbReference type="AlphaFoldDB" id="A0A9W7AH98"/>
<reference evidence="2" key="1">
    <citation type="journal article" date="2023" name="Commun. Biol.">
        <title>Genome analysis of Parmales, the sister group of diatoms, reveals the evolutionary specialization of diatoms from phago-mixotrophs to photoautotrophs.</title>
        <authorList>
            <person name="Ban H."/>
            <person name="Sato S."/>
            <person name="Yoshikawa S."/>
            <person name="Yamada K."/>
            <person name="Nakamura Y."/>
            <person name="Ichinomiya M."/>
            <person name="Sato N."/>
            <person name="Blanc-Mathieu R."/>
            <person name="Endo H."/>
            <person name="Kuwata A."/>
            <person name="Ogata H."/>
        </authorList>
    </citation>
    <scope>NUCLEOTIDE SEQUENCE [LARGE SCALE GENOMIC DNA]</scope>
</reference>
<comment type="caution">
    <text evidence="1">The sequence shown here is derived from an EMBL/GenBank/DDBJ whole genome shotgun (WGS) entry which is preliminary data.</text>
</comment>
<dbReference type="Proteomes" id="UP001162640">
    <property type="component" value="Unassembled WGS sequence"/>
</dbReference>
<evidence type="ECO:0000313" key="1">
    <source>
        <dbReference type="EMBL" id="GMH67735.1"/>
    </source>
</evidence>
<name>A0A9W7AH98_9STRA</name>
<gene>
    <name evidence="1" type="ORF">TL16_g04759</name>
</gene>
<proteinExistence type="predicted"/>
<accession>A0A9W7AH98</accession>
<dbReference type="EMBL" id="BLQM01000133">
    <property type="protein sequence ID" value="GMH67735.1"/>
    <property type="molecule type" value="Genomic_DNA"/>
</dbReference>
<evidence type="ECO:0000313" key="2">
    <source>
        <dbReference type="Proteomes" id="UP001162640"/>
    </source>
</evidence>
<protein>
    <submittedName>
        <fullName evidence="1">Uncharacterized protein</fullName>
    </submittedName>
</protein>
<organism evidence="1 2">
    <name type="scientific">Triparma laevis f. inornata</name>
    <dbReference type="NCBI Taxonomy" id="1714386"/>
    <lineage>
        <taxon>Eukaryota</taxon>
        <taxon>Sar</taxon>
        <taxon>Stramenopiles</taxon>
        <taxon>Ochrophyta</taxon>
        <taxon>Bolidophyceae</taxon>
        <taxon>Parmales</taxon>
        <taxon>Triparmaceae</taxon>
        <taxon>Triparma</taxon>
    </lineage>
</organism>
<sequence>MLALRSSLLRSSLSSSLPHFITKPFTTKQPEWQRLAEEEAIAATNSKALKQGTMTDTMMSKLTHELQVSLSLLMFELELFASHNDTISNY</sequence>